<organism evidence="2 3">
    <name type="scientific">Paenibacillus borealis</name>
    <dbReference type="NCBI Taxonomy" id="160799"/>
    <lineage>
        <taxon>Bacteria</taxon>
        <taxon>Bacillati</taxon>
        <taxon>Bacillota</taxon>
        <taxon>Bacilli</taxon>
        <taxon>Bacillales</taxon>
        <taxon>Paenibacillaceae</taxon>
        <taxon>Paenibacillus</taxon>
    </lineage>
</organism>
<feature type="transmembrane region" description="Helical" evidence="1">
    <location>
        <begin position="79"/>
        <end position="100"/>
    </location>
</feature>
<dbReference type="EMBL" id="MPTB01000036">
    <property type="protein sequence ID" value="OMD43236.1"/>
    <property type="molecule type" value="Genomic_DNA"/>
</dbReference>
<keyword evidence="1" id="KW-0812">Transmembrane</keyword>
<name>A0ABX3H3Z4_PAEBO</name>
<reference evidence="2 3" key="1">
    <citation type="submission" date="2016-10" db="EMBL/GenBank/DDBJ databases">
        <title>Paenibacillus species isolates.</title>
        <authorList>
            <person name="Beno S.M."/>
        </authorList>
    </citation>
    <scope>NUCLEOTIDE SEQUENCE [LARGE SCALE GENOMIC DNA]</scope>
    <source>
        <strain evidence="2 3">FSL H7-0744</strain>
    </source>
</reference>
<gene>
    <name evidence="2" type="ORF">BSK56_24370</name>
</gene>
<feature type="transmembrane region" description="Helical" evidence="1">
    <location>
        <begin position="52"/>
        <end position="73"/>
    </location>
</feature>
<proteinExistence type="predicted"/>
<accession>A0ABX3H3Z4</accession>
<protein>
    <submittedName>
        <fullName evidence="2">Uncharacterized protein</fullName>
    </submittedName>
</protein>
<keyword evidence="1" id="KW-0472">Membrane</keyword>
<evidence type="ECO:0000313" key="3">
    <source>
        <dbReference type="Proteomes" id="UP000187412"/>
    </source>
</evidence>
<keyword evidence="1" id="KW-1133">Transmembrane helix</keyword>
<sequence length="132" mass="14487">MEDSYIQAAAKLSTLLFMIIALIQLLLTFGLPWGEITMGGRYKGKLPGKLRLFSLLSVFILLFFSAVSLQHAGVLASGFSFHFTSIFIWIIAVYLGLNTFANLFSKSPKEKCIMTPLAGIAFLSVLTVAIYA</sequence>
<feature type="transmembrane region" description="Helical" evidence="1">
    <location>
        <begin position="12"/>
        <end position="31"/>
    </location>
</feature>
<evidence type="ECO:0000256" key="1">
    <source>
        <dbReference type="SAM" id="Phobius"/>
    </source>
</evidence>
<comment type="caution">
    <text evidence="2">The sequence shown here is derived from an EMBL/GenBank/DDBJ whole genome shotgun (WGS) entry which is preliminary data.</text>
</comment>
<evidence type="ECO:0000313" key="2">
    <source>
        <dbReference type="EMBL" id="OMD43236.1"/>
    </source>
</evidence>
<feature type="transmembrane region" description="Helical" evidence="1">
    <location>
        <begin position="112"/>
        <end position="131"/>
    </location>
</feature>
<keyword evidence="3" id="KW-1185">Reference proteome</keyword>
<dbReference type="Proteomes" id="UP000187412">
    <property type="component" value="Unassembled WGS sequence"/>
</dbReference>
<dbReference type="RefSeq" id="WP_076113132.1">
    <property type="nucleotide sequence ID" value="NZ_MPTB01000036.1"/>
</dbReference>